<comment type="caution">
    <text evidence="7">The sequence shown here is derived from an EMBL/GenBank/DDBJ whole genome shotgun (WGS) entry which is preliminary data.</text>
</comment>
<gene>
    <name evidence="7" type="ORF">D9756_011143</name>
</gene>
<dbReference type="GO" id="GO:0005886">
    <property type="term" value="C:plasma membrane"/>
    <property type="evidence" value="ECO:0007669"/>
    <property type="project" value="TreeGrafter"/>
</dbReference>
<proteinExistence type="predicted"/>
<dbReference type="GO" id="GO:0005385">
    <property type="term" value="F:zinc ion transmembrane transporter activity"/>
    <property type="evidence" value="ECO:0007669"/>
    <property type="project" value="TreeGrafter"/>
</dbReference>
<name>A0A8H5CRS7_9AGAR</name>
<evidence type="ECO:0000313" key="7">
    <source>
        <dbReference type="EMBL" id="KAF5346194.1"/>
    </source>
</evidence>
<evidence type="ECO:0000256" key="6">
    <source>
        <dbReference type="SAM" id="Phobius"/>
    </source>
</evidence>
<keyword evidence="4 6" id="KW-0472">Membrane</keyword>
<sequence>MAIVLLDGLQVVGHNVQPTEPRYQVMTIILVISLFAVSFPGLSKTIPFLKIPHIVFFIGKHFGTGVILATAFIHLLQDSFEALQKPQVKEYFNHVGKYTGLIILASLLSIFLVEYLSTSYVEHLHAEPSQPPTPVSSQSPSPQRSRRSSLKSSPTPAEAILAIPQTPQFLDSGSQQLPVLPAQSSRTDETTPLLRPPPTQSTPHLNPPPAHGNHHAHRTLLPAIVTQDAAGVVPIGVLTNSPRIIKMRGCACLVDHACVCPASAFNTHPHTPLIKDTTSREPSRSRQAIVANIVEPLPPLTEVERVRPRSSGEADDEQEAKPAIGRRRQVVGLLVLQLGIMIHSIVIGLTLAITTGADFTSLTTAVVFHQLFEGLSLGIRIAALPPLPSSKDDEILLEAEDSNKPGAHRSRRVFRRILMKIGGERGERWLKCSLALLFAITTPVGIGLGMIAFEVRKQKEGIELARMYLIQGLMSAISAGMLIYVSTVEMIAGDFVFGDVEGHSHHGHSHDLPSAGDEEHALPDQAKSPSSRSDDTAADSNQEPTEPENEPHGVEADEDHYHHHHHHHHGKIGKKVLAVLSLLAGVGGMVLVGLGE</sequence>
<evidence type="ECO:0008006" key="9">
    <source>
        <dbReference type="Google" id="ProtNLM"/>
    </source>
</evidence>
<dbReference type="PANTHER" id="PTHR11040:SF44">
    <property type="entry name" value="PROTEIN ZNTC-RELATED"/>
    <property type="match status" value="1"/>
</dbReference>
<feature type="transmembrane region" description="Helical" evidence="6">
    <location>
        <begin position="23"/>
        <end position="42"/>
    </location>
</feature>
<dbReference type="InterPro" id="IPR003689">
    <property type="entry name" value="ZIP"/>
</dbReference>
<accession>A0A8H5CRS7</accession>
<organism evidence="7 8">
    <name type="scientific">Leucocoprinus leucothites</name>
    <dbReference type="NCBI Taxonomy" id="201217"/>
    <lineage>
        <taxon>Eukaryota</taxon>
        <taxon>Fungi</taxon>
        <taxon>Dikarya</taxon>
        <taxon>Basidiomycota</taxon>
        <taxon>Agaricomycotina</taxon>
        <taxon>Agaricomycetes</taxon>
        <taxon>Agaricomycetidae</taxon>
        <taxon>Agaricales</taxon>
        <taxon>Agaricineae</taxon>
        <taxon>Agaricaceae</taxon>
        <taxon>Leucocoprinus</taxon>
    </lineage>
</organism>
<dbReference type="OrthoDB" id="448280at2759"/>
<evidence type="ECO:0000313" key="8">
    <source>
        <dbReference type="Proteomes" id="UP000559027"/>
    </source>
</evidence>
<feature type="transmembrane region" description="Helical" evidence="6">
    <location>
        <begin position="95"/>
        <end position="116"/>
    </location>
</feature>
<feature type="region of interest" description="Disordered" evidence="5">
    <location>
        <begin position="182"/>
        <end position="215"/>
    </location>
</feature>
<keyword evidence="2 6" id="KW-0812">Transmembrane</keyword>
<dbReference type="AlphaFoldDB" id="A0A8H5CRS7"/>
<feature type="transmembrane region" description="Helical" evidence="6">
    <location>
        <begin position="330"/>
        <end position="353"/>
    </location>
</feature>
<protein>
    <recommendedName>
        <fullName evidence="9">Zinc/iron permease</fullName>
    </recommendedName>
</protein>
<evidence type="ECO:0000256" key="2">
    <source>
        <dbReference type="ARBA" id="ARBA00022692"/>
    </source>
</evidence>
<evidence type="ECO:0000256" key="1">
    <source>
        <dbReference type="ARBA" id="ARBA00004141"/>
    </source>
</evidence>
<evidence type="ECO:0000256" key="3">
    <source>
        <dbReference type="ARBA" id="ARBA00022989"/>
    </source>
</evidence>
<comment type="subcellular location">
    <subcellularLocation>
        <location evidence="1">Membrane</location>
        <topology evidence="1">Multi-pass membrane protein</topology>
    </subcellularLocation>
</comment>
<evidence type="ECO:0000256" key="5">
    <source>
        <dbReference type="SAM" id="MobiDB-lite"/>
    </source>
</evidence>
<feature type="transmembrane region" description="Helical" evidence="6">
    <location>
        <begin position="576"/>
        <end position="595"/>
    </location>
</feature>
<feature type="transmembrane region" description="Helical" evidence="6">
    <location>
        <begin position="429"/>
        <end position="453"/>
    </location>
</feature>
<keyword evidence="8" id="KW-1185">Reference proteome</keyword>
<dbReference type="EMBL" id="JAACJO010000035">
    <property type="protein sequence ID" value="KAF5346194.1"/>
    <property type="molecule type" value="Genomic_DNA"/>
</dbReference>
<feature type="region of interest" description="Disordered" evidence="5">
    <location>
        <begin position="506"/>
        <end position="556"/>
    </location>
</feature>
<feature type="compositionally biased region" description="Pro residues" evidence="5">
    <location>
        <begin position="194"/>
        <end position="210"/>
    </location>
</feature>
<keyword evidence="3 6" id="KW-1133">Transmembrane helix</keyword>
<feature type="transmembrane region" description="Helical" evidence="6">
    <location>
        <begin position="54"/>
        <end position="75"/>
    </location>
</feature>
<dbReference type="Proteomes" id="UP000559027">
    <property type="component" value="Unassembled WGS sequence"/>
</dbReference>
<feature type="transmembrane region" description="Helical" evidence="6">
    <location>
        <begin position="465"/>
        <end position="485"/>
    </location>
</feature>
<dbReference type="PANTHER" id="PTHR11040">
    <property type="entry name" value="ZINC/IRON TRANSPORTER"/>
    <property type="match status" value="1"/>
</dbReference>
<feature type="region of interest" description="Disordered" evidence="5">
    <location>
        <begin position="126"/>
        <end position="155"/>
    </location>
</feature>
<evidence type="ECO:0000256" key="4">
    <source>
        <dbReference type="ARBA" id="ARBA00023136"/>
    </source>
</evidence>
<dbReference type="Pfam" id="PF02535">
    <property type="entry name" value="Zip"/>
    <property type="match status" value="2"/>
</dbReference>
<reference evidence="7 8" key="1">
    <citation type="journal article" date="2020" name="ISME J.">
        <title>Uncovering the hidden diversity of litter-decomposition mechanisms in mushroom-forming fungi.</title>
        <authorList>
            <person name="Floudas D."/>
            <person name="Bentzer J."/>
            <person name="Ahren D."/>
            <person name="Johansson T."/>
            <person name="Persson P."/>
            <person name="Tunlid A."/>
        </authorList>
    </citation>
    <scope>NUCLEOTIDE SEQUENCE [LARGE SCALE GENOMIC DNA]</scope>
    <source>
        <strain evidence="7 8">CBS 146.42</strain>
    </source>
</reference>